<evidence type="ECO:0000313" key="35">
    <source>
        <dbReference type="EMBL" id="ECY6545370.1"/>
    </source>
</evidence>
<dbReference type="EMBL" id="KR673330">
    <property type="protein sequence ID" value="AKN45963.1"/>
    <property type="molecule type" value="Genomic_DNA"/>
</dbReference>
<evidence type="ECO:0000313" key="70">
    <source>
        <dbReference type="Proteomes" id="UP000566721"/>
    </source>
</evidence>
<reference evidence="43 73" key="2">
    <citation type="submission" date="2016-09" db="EMBL/GenBank/DDBJ databases">
        <title>100K Listeria isolates.</title>
        <authorList>
            <person name="Chen P."/>
            <person name="Weimer B.C."/>
            <person name="Kong N."/>
            <person name="Huang B."/>
        </authorList>
    </citation>
    <scope>NUCLEOTIDE SEQUENCE [LARGE SCALE GENOMIC DNA]</scope>
    <source>
        <strain evidence="43 73">BCW_2383</strain>
    </source>
</reference>
<evidence type="ECO:0000313" key="23">
    <source>
        <dbReference type="EMBL" id="EAE2355525.1"/>
    </source>
</evidence>
<dbReference type="Proteomes" id="UP000540117">
    <property type="component" value="Unassembled WGS sequence"/>
</dbReference>
<dbReference type="OMA" id="YQFCQRH"/>
<dbReference type="Proteomes" id="UP000842809">
    <property type="component" value="Unassembled WGS sequence"/>
</dbReference>
<evidence type="ECO:0000313" key="30">
    <source>
        <dbReference type="EMBL" id="EAG6167972.1"/>
    </source>
</evidence>
<proteinExistence type="predicted"/>
<gene>
    <name evidence="11" type="primary">mogR</name>
    <name evidence="45" type="synonym">mogr</name>
    <name evidence="31" type="ORF">AB917_08130</name>
    <name evidence="16" type="ORF">ABZ57_02250</name>
    <name evidence="44" type="ORF">AJL21_10575</name>
    <name evidence="43" type="ORF">AJL21_15590</name>
    <name evidence="26" type="ORF">B1N52_03025</name>
    <name evidence="25" type="ORF">B1S26_03090</name>
    <name evidence="27" type="ORF">B5K54_14290</name>
    <name evidence="24" type="ORF">BB997_01060</name>
    <name evidence="34" type="ORF">BCZ19_03055</name>
    <name evidence="29" type="ORF">CA369_03200</name>
    <name evidence="28" type="ORF">CAV64_11195</name>
    <name evidence="33" type="ORF">D7104_01645</name>
    <name evidence="30" type="ORF">DCT16_01060</name>
    <name evidence="18" type="ORF">DQ70_01035</name>
    <name evidence="17" type="ORF">DU018_14035</name>
    <name evidence="45" type="ORF">DYZ80_00551</name>
    <name evidence="32" type="ORF">E5F58_03055</name>
    <name evidence="22" type="ORF">EXZ73_03585</name>
    <name evidence="35" type="ORF">F6436_13590</name>
    <name evidence="38" type="ORF">G3O21_000923</name>
    <name evidence="37" type="ORF">GJW51_02605</name>
    <name evidence="36" type="ORF">GQG13_01255</name>
    <name evidence="39" type="ORF">GYS09_00080</name>
    <name evidence="40" type="ORF">GYX23_02555</name>
    <name evidence="41" type="ORF">GYY14_02085</name>
    <name evidence="42" type="ORF">HZJ64_01960</name>
    <name evidence="19" type="ORF">KV70_08830</name>
    <name evidence="20" type="ORF">QD52_02830</name>
    <name evidence="21" type="ORF">UI29_02855</name>
    <name evidence="23" type="ORF">Y261_14395</name>
</gene>
<keyword evidence="4" id="KW-0805">Transcription regulation</keyword>
<dbReference type="EMBL" id="AALEDS010000018">
    <property type="protein sequence ID" value="ECY6545370.1"/>
    <property type="molecule type" value="Genomic_DNA"/>
</dbReference>
<dbReference type="Proteomes" id="UP000527632">
    <property type="component" value="Unassembled WGS sequence"/>
</dbReference>
<evidence type="ECO:0000313" key="37">
    <source>
        <dbReference type="EMBL" id="EDN9835554.1"/>
    </source>
</evidence>
<dbReference type="EMBL" id="AANPAU010000002">
    <property type="protein sequence ID" value="EDP8513523.1"/>
    <property type="molecule type" value="Genomic_DNA"/>
</dbReference>
<dbReference type="Proteomes" id="UP000841146">
    <property type="component" value="Unassembled WGS sequence"/>
</dbReference>
<evidence type="ECO:0000313" key="11">
    <source>
        <dbReference type="EMBL" id="AKN45960.1"/>
    </source>
</evidence>
<evidence type="ECO:0000313" key="25">
    <source>
        <dbReference type="EMBL" id="EAG2244385.1"/>
    </source>
</evidence>
<dbReference type="EMBL" id="AABBHO010000060">
    <property type="protein sequence ID" value="EAG2998462.1"/>
    <property type="molecule type" value="Genomic_DNA"/>
</dbReference>
<dbReference type="Proteomes" id="UP000481141">
    <property type="component" value="Unassembled WGS sequence"/>
</dbReference>
<evidence type="ECO:0000313" key="45">
    <source>
        <dbReference type="EMBL" id="RKA11019.1"/>
    </source>
</evidence>
<dbReference type="Proteomes" id="UP000455569">
    <property type="component" value="Unassembled WGS sequence"/>
</dbReference>
<keyword evidence="6" id="KW-0238">DNA-binding</keyword>
<evidence type="ECO:0000313" key="72">
    <source>
        <dbReference type="Proteomes" id="UP000844415"/>
    </source>
</evidence>
<reference evidence="45 46" key="3">
    <citation type="journal article" date="2018" name="BMC Genomics">
        <title>Genes significantly associated with lineage II food isolates of Listeria monocytogenes.</title>
        <authorList>
            <person name="Pirone-Davies C."/>
            <person name="Chen Y."/>
            <person name="Pightling A."/>
            <person name="Ryan G."/>
            <person name="Wang Y."/>
            <person name="Yao K."/>
            <person name="Hoffmann M."/>
            <person name="Allard M.W."/>
        </authorList>
    </citation>
    <scope>NUCLEOTIDE SEQUENCE [LARGE SCALE GENOMIC DNA]</scope>
    <source>
        <strain evidence="45 46">PNUSAL000550</strain>
    </source>
</reference>
<reference evidence="11" key="1">
    <citation type="submission" date="2015-05" db="EMBL/GenBank/DDBJ databases">
        <title>Swarming Capabilities of Diverse MLST Subtypes of Listeria monocytogenes Deriving from British Columbia Ready to Eat Foods and Food Processing Environments.</title>
        <authorList>
            <person name="Chen J.C."/>
            <person name="Peterson C.-L."/>
            <person name="Wan M.L."/>
            <person name="Kovacevic J."/>
            <person name="El-Nezami H."/>
            <person name="McIntyre L.F."/>
            <person name="Gilmour M."/>
            <person name="Allen K.J."/>
        </authorList>
    </citation>
    <scope>NUCLEOTIDE SEQUENCE</scope>
    <source>
        <strain evidence="11">FE_79-1</strain>
        <strain evidence="12">FF_63-2</strain>
        <strain evidence="13">FF_64-1</strain>
        <strain evidence="14">FF_66-1</strain>
        <strain evidence="15">FF_67-1</strain>
    </source>
</reference>
<dbReference type="EMBL" id="AABBAW010000001">
    <property type="protein sequence ID" value="EAG2514121.1"/>
    <property type="molecule type" value="Genomic_DNA"/>
</dbReference>
<dbReference type="EMBL" id="AALAQH010000001">
    <property type="protein sequence ID" value="ECX6923634.1"/>
    <property type="molecule type" value="Genomic_DNA"/>
</dbReference>
<dbReference type="EMBL" id="KR673327">
    <property type="protein sequence ID" value="AKN45960.1"/>
    <property type="molecule type" value="Genomic_DNA"/>
</dbReference>
<dbReference type="PATRIC" id="fig|1639.1000.peg.1016"/>
<dbReference type="EMBL" id="AANCRK010000001">
    <property type="protein sequence ID" value="EDN7713745.1"/>
    <property type="molecule type" value="Genomic_DNA"/>
</dbReference>
<evidence type="ECO:0000256" key="3">
    <source>
        <dbReference type="ARBA" id="ARBA00022491"/>
    </source>
</evidence>
<dbReference type="EMBL" id="DAAJCS010000002">
    <property type="protein sequence ID" value="HAC0011873.1"/>
    <property type="molecule type" value="Genomic_DNA"/>
</dbReference>
<dbReference type="Proteomes" id="UP000364988">
    <property type="component" value="Unassembled WGS sequence"/>
</dbReference>
<evidence type="ECO:0000313" key="17">
    <source>
        <dbReference type="EMBL" id="EAC6549475.1"/>
    </source>
</evidence>
<evidence type="ECO:0000313" key="64">
    <source>
        <dbReference type="Proteomes" id="UP000527632"/>
    </source>
</evidence>
<dbReference type="Proteomes" id="UP000525850">
    <property type="component" value="Unassembled WGS sequence"/>
</dbReference>
<evidence type="ECO:0000313" key="38">
    <source>
        <dbReference type="EMBL" id="EDP8513523.1"/>
    </source>
</evidence>
<dbReference type="AlphaFoldDB" id="A0A0B8RG44"/>
<dbReference type="KEGG" id="lmv:Y193_12360"/>
<dbReference type="Proteomes" id="UP000566721">
    <property type="component" value="Unassembled WGS sequence"/>
</dbReference>
<dbReference type="Proteomes" id="UP000272537">
    <property type="component" value="Unassembled WGS sequence"/>
</dbReference>
<name>A0A0B8RG44_LISMN</name>
<evidence type="ECO:0000313" key="58">
    <source>
        <dbReference type="Proteomes" id="UP000455569"/>
    </source>
</evidence>
<evidence type="ECO:0000313" key="56">
    <source>
        <dbReference type="Proteomes" id="UP000403352"/>
    </source>
</evidence>
<evidence type="ECO:0000256" key="6">
    <source>
        <dbReference type="ARBA" id="ARBA00023125"/>
    </source>
</evidence>
<dbReference type="Proteomes" id="UP000544530">
    <property type="component" value="Unassembled WGS sequence"/>
</dbReference>
<dbReference type="Proteomes" id="UP000376505">
    <property type="component" value="Unassembled WGS sequence"/>
</dbReference>
<evidence type="ECO:0000313" key="65">
    <source>
        <dbReference type="Proteomes" id="UP000528151"/>
    </source>
</evidence>
<evidence type="ECO:0000313" key="27">
    <source>
        <dbReference type="EMBL" id="EAG2998462.1"/>
    </source>
</evidence>
<evidence type="ECO:0000313" key="29">
    <source>
        <dbReference type="EMBL" id="EAG4461285.1"/>
    </source>
</evidence>
<evidence type="ECO:0000313" key="41">
    <source>
        <dbReference type="EMBL" id="HAC0274152.1"/>
    </source>
</evidence>
<dbReference type="EMBL" id="AAAKQF010000005">
    <property type="protein sequence ID" value="EAC9040310.1"/>
    <property type="molecule type" value="Genomic_DNA"/>
</dbReference>
<evidence type="ECO:0000313" key="12">
    <source>
        <dbReference type="EMBL" id="AKN45961.1"/>
    </source>
</evidence>
<evidence type="ECO:0000313" key="71">
    <source>
        <dbReference type="Proteomes" id="UP000841146"/>
    </source>
</evidence>
<dbReference type="KEGG" id="lmok:CQ02_03640"/>
<dbReference type="Proteomes" id="UP000331186">
    <property type="component" value="Unassembled WGS sequence"/>
</dbReference>
<keyword evidence="9" id="KW-0175">Coiled coil</keyword>
<dbReference type="EMBL" id="KR673328">
    <property type="protein sequence ID" value="AKN45961.1"/>
    <property type="molecule type" value="Genomic_DNA"/>
</dbReference>
<dbReference type="Proteomes" id="UP000345329">
    <property type="component" value="Unassembled WGS sequence"/>
</dbReference>
<keyword evidence="2" id="KW-0963">Cytoplasm</keyword>
<dbReference type="EMBL" id="KR673331">
    <property type="protein sequence ID" value="AKN45964.1"/>
    <property type="molecule type" value="Genomic_DNA"/>
</dbReference>
<dbReference type="InterPro" id="IPR021009">
    <property type="entry name" value="MogR_DNA-bd"/>
</dbReference>
<dbReference type="InterPro" id="IPR038245">
    <property type="entry name" value="MogR_DNA-bd_sf"/>
</dbReference>
<reference evidence="71 72" key="4">
    <citation type="journal article" date="2018" name="Genome Biol.">
        <title>SKESA: strategic k-mer extension for scrupulous assemblies.</title>
        <authorList>
            <person name="Souvorov A."/>
            <person name="Agarwala R."/>
            <person name="Lipman D.J."/>
        </authorList>
    </citation>
    <scope>NUCLEOTIDE SEQUENCE [LARGE SCALE GENOMIC DNA]</scope>
    <source>
        <strain evidence="39 72">CFIAFB20100120</strain>
        <strain evidence="41">CFIAFB20170037</strain>
        <strain evidence="40 71">CFIAFB20170045</strain>
    </source>
</reference>
<dbReference type="Gene3D" id="1.20.120.1030">
    <property type="entry name" value="Motility repressor MogR, DNA-binding domain"/>
    <property type="match status" value="1"/>
</dbReference>
<dbReference type="Proteomes" id="UP000548278">
    <property type="component" value="Unassembled WGS sequence"/>
</dbReference>
<dbReference type="EMBL" id="AABBYJ010000006">
    <property type="protein sequence ID" value="EAG4331802.1"/>
    <property type="molecule type" value="Genomic_DNA"/>
</dbReference>
<evidence type="ECO:0000313" key="67">
    <source>
        <dbReference type="Proteomes" id="UP000544530"/>
    </source>
</evidence>
<evidence type="ECO:0000313" key="31">
    <source>
        <dbReference type="EMBL" id="EAG6990554.1"/>
    </source>
</evidence>
<evidence type="ECO:0000256" key="4">
    <source>
        <dbReference type="ARBA" id="ARBA00023015"/>
    </source>
</evidence>
<evidence type="ECO:0000313" key="44">
    <source>
        <dbReference type="EMBL" id="OET48706.1"/>
    </source>
</evidence>
<evidence type="ECO:0000313" key="26">
    <source>
        <dbReference type="EMBL" id="EAG2514121.1"/>
    </source>
</evidence>
<evidence type="ECO:0000313" key="21">
    <source>
        <dbReference type="EMBL" id="EAD3791712.1"/>
    </source>
</evidence>
<dbReference type="EMBL" id="DAAJFY010000001">
    <property type="protein sequence ID" value="HAC0274152.1"/>
    <property type="molecule type" value="Genomic_DNA"/>
</dbReference>
<evidence type="ECO:0000313" key="51">
    <source>
        <dbReference type="Proteomes" id="UP000350032"/>
    </source>
</evidence>
<reference evidence="42 67" key="9">
    <citation type="submission" date="2020-06" db="EMBL/GenBank/DDBJ databases">
        <title>Two Listeria outbreaks in Switzerland in 2018 and 2020.</title>
        <authorList>
            <person name="Stevens M.J.A."/>
            <person name="Bloemberg G."/>
            <person name="Nusch-Inderbinnen M."/>
            <person name="Stephan R."/>
        </authorList>
    </citation>
    <scope>NUCLEOTIDE SEQUENCE [LARGE SCALE GENOMIC DNA]</scope>
    <source>
        <strain evidence="42 67">N18-0707</strain>
    </source>
</reference>
<dbReference type="EMBL" id="AAALRN010000001">
    <property type="protein sequence ID" value="EAD1184014.1"/>
    <property type="molecule type" value="Genomic_DNA"/>
</dbReference>
<dbReference type="Proteomes" id="UP000478704">
    <property type="component" value="Unassembled WGS sequence"/>
</dbReference>
<dbReference type="EMBL" id="AAAMZD010000001">
    <property type="protein sequence ID" value="EAD3791712.1"/>
    <property type="molecule type" value="Genomic_DNA"/>
</dbReference>
<evidence type="ECO:0000313" key="50">
    <source>
        <dbReference type="Proteomes" id="UP000345329"/>
    </source>
</evidence>
<dbReference type="EMBL" id="JACAVN010000001">
    <property type="protein sequence ID" value="NYA00582.1"/>
    <property type="molecule type" value="Genomic_DNA"/>
</dbReference>
<sequence length="306" mass="35284">MPKSEIRKLLQEIKKQVDNPGNSSTTEIKKMASEAGIDEKTAEEIYHLLTEFYQAVEEHGGIEKYMHSNISWLKIELELLSACYQIAILEDMKVLDISEMLSLNDLRIFPKTPSQLQNTYYKLKKELIQVEDIPKNKPGRKRKTQKNTKKEKTNIFGKVVPAEFKAPTSIKEQISYDKSREKNLVDLLSGVKSNVQLLSENQGEENNVYDLLKSIYSLSSLAVQKEELDKKYQDLQTKCQELEQENSYLKQQNETMTDSFHTLVLQVADFAYASDLDQIQALPLFSQQLVVTLNQLGVFKENYKQM</sequence>
<feature type="domain" description="Motility repressor MogR DNA-binding" evidence="10">
    <location>
        <begin position="9"/>
        <end position="151"/>
    </location>
</feature>
<evidence type="ECO:0000313" key="52">
    <source>
        <dbReference type="Proteomes" id="UP000354255"/>
    </source>
</evidence>
<evidence type="ECO:0000313" key="59">
    <source>
        <dbReference type="Proteomes" id="UP000467347"/>
    </source>
</evidence>
<dbReference type="EMBL" id="AABCVX010000001">
    <property type="protein sequence ID" value="EAG6167972.1"/>
    <property type="molecule type" value="Genomic_DNA"/>
</dbReference>
<evidence type="ECO:0000256" key="8">
    <source>
        <dbReference type="ARBA" id="ARBA00074732"/>
    </source>
</evidence>
<dbReference type="EMBL" id="MJTJ01000019">
    <property type="protein sequence ID" value="OET48706.1"/>
    <property type="molecule type" value="Genomic_DNA"/>
</dbReference>
<dbReference type="EMBL" id="AABAYG010000001">
    <property type="protein sequence ID" value="EAG2244385.1"/>
    <property type="molecule type" value="Genomic_DNA"/>
</dbReference>
<dbReference type="Proteomes" id="UP000549379">
    <property type="component" value="Unassembled WGS sequence"/>
</dbReference>
<keyword evidence="3" id="KW-0678">Repressor</keyword>
<dbReference type="Proteomes" id="UP000354255">
    <property type="component" value="Unassembled WGS sequence"/>
</dbReference>
<dbReference type="EMBL" id="MJTJ01000023">
    <property type="protein sequence ID" value="OET47903.1"/>
    <property type="molecule type" value="Genomic_DNA"/>
</dbReference>
<keyword evidence="5" id="KW-0843">Virulence</keyword>
<evidence type="ECO:0000256" key="9">
    <source>
        <dbReference type="SAM" id="Coils"/>
    </source>
</evidence>
<evidence type="ECO:0000313" key="20">
    <source>
        <dbReference type="EMBL" id="EAD1184014.1"/>
    </source>
</evidence>
<dbReference type="Proteomes" id="UP000350032">
    <property type="component" value="Unassembled WGS sequence"/>
</dbReference>
<dbReference type="FunFam" id="1.20.120.1030:FF:000001">
    <property type="entry name" value="Motility gene repressor MogR"/>
    <property type="match status" value="1"/>
</dbReference>
<evidence type="ECO:0000313" key="16">
    <source>
        <dbReference type="EMBL" id="EAC4551301.1"/>
    </source>
</evidence>
<dbReference type="GO" id="GO:0005737">
    <property type="term" value="C:cytoplasm"/>
    <property type="evidence" value="ECO:0007669"/>
    <property type="project" value="UniProtKB-SubCell"/>
</dbReference>
<evidence type="ECO:0000313" key="28">
    <source>
        <dbReference type="EMBL" id="EAG4331802.1"/>
    </source>
</evidence>
<evidence type="ECO:0000313" key="63">
    <source>
        <dbReference type="Proteomes" id="UP000525850"/>
    </source>
</evidence>
<dbReference type="SMR" id="A0A0B8RG44"/>
<evidence type="ECO:0000313" key="22">
    <source>
        <dbReference type="EMBL" id="EAD5773368.1"/>
    </source>
</evidence>
<evidence type="ECO:0000313" key="57">
    <source>
        <dbReference type="Proteomes" id="UP000427828"/>
    </source>
</evidence>
<accession>A0A0B8RG44</accession>
<dbReference type="Proteomes" id="UP000403352">
    <property type="component" value="Unassembled WGS sequence"/>
</dbReference>
<evidence type="ECO:0000313" key="68">
    <source>
        <dbReference type="Proteomes" id="UP000548278"/>
    </source>
</evidence>
<organism evidence="30 70">
    <name type="scientific">Listeria monocytogenes</name>
    <dbReference type="NCBI Taxonomy" id="1639"/>
    <lineage>
        <taxon>Bacteria</taxon>
        <taxon>Bacillati</taxon>
        <taxon>Bacillota</taxon>
        <taxon>Bacilli</taxon>
        <taxon>Bacillales</taxon>
        <taxon>Listeriaceae</taxon>
        <taxon>Listeria</taxon>
    </lineage>
</organism>
<evidence type="ECO:0000313" key="32">
    <source>
        <dbReference type="EMBL" id="EAH4240977.1"/>
    </source>
</evidence>
<dbReference type="EMBL" id="AANDSR010000001">
    <property type="protein sequence ID" value="EDN9835554.1"/>
    <property type="molecule type" value="Genomic_DNA"/>
</dbReference>
<evidence type="ECO:0000313" key="43">
    <source>
        <dbReference type="EMBL" id="OET47903.1"/>
    </source>
</evidence>
<dbReference type="EMBL" id="AABBZO010000002">
    <property type="protein sequence ID" value="EAG4461285.1"/>
    <property type="molecule type" value="Genomic_DNA"/>
</dbReference>
<evidence type="ECO:0000313" key="33">
    <source>
        <dbReference type="EMBL" id="EAK8896394.1"/>
    </source>
</evidence>
<dbReference type="GO" id="GO:0003677">
    <property type="term" value="F:DNA binding"/>
    <property type="evidence" value="ECO:0007669"/>
    <property type="project" value="UniProtKB-KW"/>
</dbReference>
<evidence type="ECO:0000313" key="66">
    <source>
        <dbReference type="Proteomes" id="UP000540117"/>
    </source>
</evidence>
<evidence type="ECO:0000256" key="7">
    <source>
        <dbReference type="ARBA" id="ARBA00023163"/>
    </source>
</evidence>
<dbReference type="EMBL" id="DAAIJL010000001">
    <property type="protein sequence ID" value="HAB8555682.1"/>
    <property type="molecule type" value="Genomic_DNA"/>
</dbReference>
<evidence type="ECO:0000313" key="40">
    <source>
        <dbReference type="EMBL" id="HAC0011873.1"/>
    </source>
</evidence>
<dbReference type="Proteomes" id="UP000339309">
    <property type="component" value="Unassembled WGS sequence"/>
</dbReference>
<dbReference type="Proteomes" id="UP000844415">
    <property type="component" value="Unassembled WGS sequence"/>
</dbReference>
<dbReference type="EMBL" id="AAANYN010000004">
    <property type="protein sequence ID" value="EAD5773368.1"/>
    <property type="molecule type" value="Genomic_DNA"/>
</dbReference>
<evidence type="ECO:0000313" key="69">
    <source>
        <dbReference type="Proteomes" id="UP000549379"/>
    </source>
</evidence>
<dbReference type="EMBL" id="AAAJWF010000001">
    <property type="protein sequence ID" value="EAC7479265.1"/>
    <property type="molecule type" value="Genomic_DNA"/>
</dbReference>
<evidence type="ECO:0000313" key="49">
    <source>
        <dbReference type="Proteomes" id="UP000339309"/>
    </source>
</evidence>
<evidence type="ECO:0000313" key="55">
    <source>
        <dbReference type="Proteomes" id="UP000376505"/>
    </source>
</evidence>
<reference evidence="39" key="8">
    <citation type="submission" date="2020-01" db="EMBL/GenBank/DDBJ databases">
        <authorList>
            <consortium name="NCBI Pathogen Detection Project"/>
        </authorList>
    </citation>
    <scope>NUCLEOTIDE SEQUENCE</scope>
    <source>
        <strain evidence="39">CFIAFB20100120</strain>
        <strain evidence="41">CFIAFB20170037</strain>
        <strain evidence="40">CFIAFB20170045</strain>
    </source>
</reference>
<evidence type="ECO:0000313" key="15">
    <source>
        <dbReference type="EMBL" id="AKN45964.1"/>
    </source>
</evidence>
<dbReference type="EMBL" id="KR673329">
    <property type="protein sequence ID" value="AKN45962.1"/>
    <property type="molecule type" value="Genomic_DNA"/>
</dbReference>
<evidence type="ECO:0000256" key="2">
    <source>
        <dbReference type="ARBA" id="ARBA00022490"/>
    </source>
</evidence>
<evidence type="ECO:0000313" key="54">
    <source>
        <dbReference type="Proteomes" id="UP000368512"/>
    </source>
</evidence>
<dbReference type="Proteomes" id="UP000368512">
    <property type="component" value="Unassembled WGS sequence"/>
</dbReference>
<evidence type="ECO:0000313" key="42">
    <source>
        <dbReference type="EMBL" id="NYA00582.1"/>
    </source>
</evidence>
<evidence type="ECO:0000313" key="53">
    <source>
        <dbReference type="Proteomes" id="UP000364988"/>
    </source>
</evidence>
<protein>
    <recommendedName>
        <fullName evidence="8">Motility gene repressor MogR</fullName>
    </recommendedName>
</protein>
<evidence type="ECO:0000313" key="73">
    <source>
        <dbReference type="Proteomes" id="UP000852906"/>
    </source>
</evidence>
<dbReference type="Proteomes" id="UP000852906">
    <property type="component" value="Unassembled WGS sequence"/>
</dbReference>
<evidence type="ECO:0000256" key="1">
    <source>
        <dbReference type="ARBA" id="ARBA00004496"/>
    </source>
</evidence>
<dbReference type="EMBL" id="AAAJKI010000052">
    <property type="protein sequence ID" value="EAC6549475.1"/>
    <property type="molecule type" value="Genomic_DNA"/>
</dbReference>
<evidence type="ECO:0000313" key="61">
    <source>
        <dbReference type="Proteomes" id="UP000478704"/>
    </source>
</evidence>
<evidence type="ECO:0000313" key="48">
    <source>
        <dbReference type="Proteomes" id="UP000336166"/>
    </source>
</evidence>
<dbReference type="Proteomes" id="UP000427828">
    <property type="component" value="Unassembled WGS sequence"/>
</dbReference>
<evidence type="ECO:0000313" key="34">
    <source>
        <dbReference type="EMBL" id="ECX6923634.1"/>
    </source>
</evidence>
<evidence type="ECO:0000313" key="46">
    <source>
        <dbReference type="Proteomes" id="UP000272537"/>
    </source>
</evidence>
<dbReference type="EMBL" id="AABATR010000001">
    <property type="protein sequence ID" value="EAG1892192.1"/>
    <property type="molecule type" value="Genomic_DNA"/>
</dbReference>
<comment type="subcellular location">
    <subcellularLocation>
        <location evidence="1">Cytoplasm</location>
    </subcellularLocation>
</comment>
<evidence type="ECO:0000313" key="13">
    <source>
        <dbReference type="EMBL" id="AKN45962.1"/>
    </source>
</evidence>
<dbReference type="EMBL" id="AAAREG010000019">
    <property type="protein sequence ID" value="EAE2355525.1"/>
    <property type="molecule type" value="Genomic_DNA"/>
</dbReference>
<evidence type="ECO:0000313" key="39">
    <source>
        <dbReference type="EMBL" id="HAB8555682.1"/>
    </source>
</evidence>
<evidence type="ECO:0000313" key="36">
    <source>
        <dbReference type="EMBL" id="EDN7713745.1"/>
    </source>
</evidence>
<evidence type="ECO:0000259" key="10">
    <source>
        <dbReference type="Pfam" id="PF12181"/>
    </source>
</evidence>
<dbReference type="Proteomes" id="UP000336166">
    <property type="component" value="Unassembled WGS sequence"/>
</dbReference>
<dbReference type="EMBL" id="AAAIKW010000001">
    <property type="protein sequence ID" value="EAC4551301.1"/>
    <property type="molecule type" value="Genomic_DNA"/>
</dbReference>
<dbReference type="RefSeq" id="WP_003724414.1">
    <property type="nucleotide sequence ID" value="NC_021824.1"/>
</dbReference>
<evidence type="ECO:0000313" key="60">
    <source>
        <dbReference type="Proteomes" id="UP000478682"/>
    </source>
</evidence>
<evidence type="ECO:0000313" key="62">
    <source>
        <dbReference type="Proteomes" id="UP000481141"/>
    </source>
</evidence>
<dbReference type="Proteomes" id="UP000528151">
    <property type="component" value="Unassembled WGS sequence"/>
</dbReference>
<reference evidence="50 54" key="5">
    <citation type="submission" date="2018-06" db="EMBL/GenBank/DDBJ databases">
        <authorList>
            <consortium name="GenomeTrakr: Next Generation Sequencing Network for Food Pathogen Tracability"/>
        </authorList>
    </citation>
    <scope>NUCLEOTIDE SEQUENCE [LARGE SCALE GENOMIC DNA]</scope>
    <source>
        <strain evidence="27 69">10B02965A-1</strain>
        <strain evidence="18 54">CFSAN008042</strain>
        <strain evidence="29 65">CFSAN063727</strain>
        <strain evidence="36 58">CFSAN102901</strain>
        <strain evidence="20 56">FDA00008584</strain>
        <strain evidence="25">FDA00011243</strain>
        <strain evidence="17 47">FDA00013332</strain>
        <strain evidence="38">FDA00015054</strain>
        <strain evidence="28 66">FDA1005580-S054-001</strain>
        <strain evidence="61">FDA1090798-S029-001</strain>
        <strain evidence="62">FDA956581-098-004</strain>
        <strain evidence="26 63">FDA960927-006-004</strain>
        <strain evidence="30 70">FLAG-38921</strain>
        <strain evidence="34 57">FLAG-51482A</strain>
        <strain evidence="22 55">FSIS31901579</strain>
        <strain evidence="32 64">LS1344</strain>
        <strain evidence="37 59">OSF101448</strain>
        <strain evidence="21 50">VA-WGS-00405</strain>
    </source>
</reference>
<reference evidence="33 51" key="6">
    <citation type="submission" date="2018-10" db="EMBL/GenBank/DDBJ databases">
        <authorList>
            <consortium name="PulseNet: The National Subtyping Network for Foodborne Disease Surveillance"/>
            <person name="Tarr C.L."/>
            <person name="Trees E."/>
            <person name="Katz L.S."/>
            <person name="Carleton-Romer H.A."/>
            <person name="Stroika S."/>
            <person name="Kucerova Z."/>
            <person name="Roache K.F."/>
            <person name="Sabol A.L."/>
            <person name="Besser J."/>
            <person name="Gerner-Smidt P."/>
        </authorList>
    </citation>
    <scope>NUCLEOTIDE SEQUENCE [LARGE SCALE GENOMIC DNA]</scope>
    <source>
        <strain evidence="16 49">2015L-6227</strain>
        <strain evidence="23 48">PNUSAL000134</strain>
        <strain evidence="19 52">PNUSAL000910</strain>
        <strain evidence="24 60">PNUSAL002298</strain>
        <strain evidence="33 51">PNUSAL004402</strain>
    </source>
</reference>
<evidence type="ECO:0000313" key="14">
    <source>
        <dbReference type="EMBL" id="AKN45963.1"/>
    </source>
</evidence>
<dbReference type="EMBL" id="QXLS01000001">
    <property type="protein sequence ID" value="RKA11019.1"/>
    <property type="molecule type" value="Genomic_DNA"/>
</dbReference>
<feature type="coiled-coil region" evidence="9">
    <location>
        <begin position="218"/>
        <end position="259"/>
    </location>
</feature>
<dbReference type="EMBL" id="AACJYH010000001">
    <property type="protein sequence ID" value="EAK8896394.1"/>
    <property type="molecule type" value="Genomic_DNA"/>
</dbReference>
<dbReference type="Proteomes" id="UP000467347">
    <property type="component" value="Unassembled WGS sequence"/>
</dbReference>
<reference evidence="35 53" key="7">
    <citation type="submission" date="2019-09" db="EMBL/GenBank/DDBJ databases">
        <authorList>
            <consortium name="GenomeTrakr network: Whole genome sequencing for foodborne pathogen traceback"/>
        </authorList>
    </citation>
    <scope>NUCLEOTIDE SEQUENCE [LARGE SCALE GENOMIC DNA]</scope>
    <source>
        <strain evidence="31 68">CFSAN004300</strain>
        <strain evidence="35 53">FLAG-55987</strain>
    </source>
</reference>
<dbReference type="Pfam" id="PF12181">
    <property type="entry name" value="MogR_DNAbind"/>
    <property type="match status" value="1"/>
</dbReference>
<evidence type="ECO:0000313" key="18">
    <source>
        <dbReference type="EMBL" id="EAC7479265.1"/>
    </source>
</evidence>
<keyword evidence="7" id="KW-0804">Transcription</keyword>
<evidence type="ECO:0000313" key="19">
    <source>
        <dbReference type="EMBL" id="EAC9040310.1"/>
    </source>
</evidence>
<evidence type="ECO:0000313" key="47">
    <source>
        <dbReference type="Proteomes" id="UP000331186"/>
    </source>
</evidence>
<dbReference type="Proteomes" id="UP000478682">
    <property type="component" value="Unassembled WGS sequence"/>
</dbReference>
<evidence type="ECO:0000313" key="24">
    <source>
        <dbReference type="EMBL" id="EAG1892192.1"/>
    </source>
</evidence>
<evidence type="ECO:0000256" key="5">
    <source>
        <dbReference type="ARBA" id="ARBA00023026"/>
    </source>
</evidence>
<dbReference type="EMBL" id="AABDGJ010000004">
    <property type="protein sequence ID" value="EAG6990554.1"/>
    <property type="molecule type" value="Genomic_DNA"/>
</dbReference>
<dbReference type="EMBL" id="AABGUK010000001">
    <property type="protein sequence ID" value="EAH4240977.1"/>
    <property type="molecule type" value="Genomic_DNA"/>
</dbReference>